<organism evidence="2 3">
    <name type="scientific">Tigheibacillus jepli</name>
    <dbReference type="NCBI Taxonomy" id="3035914"/>
    <lineage>
        <taxon>Bacteria</taxon>
        <taxon>Bacillati</taxon>
        <taxon>Bacillota</taxon>
        <taxon>Bacilli</taxon>
        <taxon>Bacillales</taxon>
        <taxon>Bacillaceae</taxon>
        <taxon>Tigheibacillus</taxon>
    </lineage>
</organism>
<keyword evidence="1" id="KW-0732">Signal</keyword>
<dbReference type="RefSeq" id="WP_320384986.1">
    <property type="nucleotide sequence ID" value="NZ_JAROCA020000002.1"/>
</dbReference>
<dbReference type="Proteomes" id="UP001228376">
    <property type="component" value="Unassembled WGS sequence"/>
</dbReference>
<sequence>MKKWILLLVIGFLCLAAAGCAVNKDASADAKKDQVVRIGYQKNGPLVILKSLGTLEKRLDSLGYKVEWKEFQAGPALVEALNAGSIDFGRTGNSPLFLPRQLIHHFKL</sequence>
<name>A0ABU5CJY9_9BACI</name>
<proteinExistence type="predicted"/>
<dbReference type="SUPFAM" id="SSF53850">
    <property type="entry name" value="Periplasmic binding protein-like II"/>
    <property type="match status" value="1"/>
</dbReference>
<protein>
    <submittedName>
        <fullName evidence="2">Uncharacterized protein</fullName>
    </submittedName>
</protein>
<keyword evidence="3" id="KW-1185">Reference proteome</keyword>
<feature type="chain" id="PRO_5046315667" evidence="1">
    <location>
        <begin position="22"/>
        <end position="108"/>
    </location>
</feature>
<comment type="caution">
    <text evidence="2">The sequence shown here is derived from an EMBL/GenBank/DDBJ whole genome shotgun (WGS) entry which is preliminary data.</text>
</comment>
<evidence type="ECO:0000313" key="2">
    <source>
        <dbReference type="EMBL" id="MDY0406550.1"/>
    </source>
</evidence>
<evidence type="ECO:0000256" key="1">
    <source>
        <dbReference type="SAM" id="SignalP"/>
    </source>
</evidence>
<accession>A0ABU5CJY9</accession>
<reference evidence="2 3" key="1">
    <citation type="submission" date="2023-10" db="EMBL/GenBank/DDBJ databases">
        <title>179-bfca-hs.</title>
        <authorList>
            <person name="Miliotis G."/>
            <person name="Sengupta P."/>
            <person name="Hameed A."/>
            <person name="Chuvochina M."/>
            <person name="Mcdonagh F."/>
            <person name="Simpson A.C."/>
            <person name="Singh N.K."/>
            <person name="Rekha P.D."/>
            <person name="Raman K."/>
            <person name="Hugenholtz P."/>
            <person name="Venkateswaran K."/>
        </authorList>
    </citation>
    <scope>NUCLEOTIDE SEQUENCE [LARGE SCALE GENOMIC DNA]</scope>
    <source>
        <strain evidence="2 3">179-BFC-A-HS</strain>
    </source>
</reference>
<dbReference type="PANTHER" id="PTHR30024">
    <property type="entry name" value="ALIPHATIC SULFONATES-BINDING PROTEIN-RELATED"/>
    <property type="match status" value="1"/>
</dbReference>
<dbReference type="PANTHER" id="PTHR30024:SF42">
    <property type="entry name" value="ALIPHATIC SULFONATES-BINDING PROTEIN-RELATED"/>
    <property type="match status" value="1"/>
</dbReference>
<feature type="signal peptide" evidence="1">
    <location>
        <begin position="1"/>
        <end position="21"/>
    </location>
</feature>
<dbReference type="EMBL" id="JAROCA020000002">
    <property type="protein sequence ID" value="MDY0406550.1"/>
    <property type="molecule type" value="Genomic_DNA"/>
</dbReference>
<gene>
    <name evidence="2" type="ORF">P5G51_015320</name>
</gene>
<evidence type="ECO:0000313" key="3">
    <source>
        <dbReference type="Proteomes" id="UP001228376"/>
    </source>
</evidence>
<dbReference type="Gene3D" id="3.40.190.10">
    <property type="entry name" value="Periplasmic binding protein-like II"/>
    <property type="match status" value="1"/>
</dbReference>
<dbReference type="PROSITE" id="PS51257">
    <property type="entry name" value="PROKAR_LIPOPROTEIN"/>
    <property type="match status" value="1"/>
</dbReference>